<dbReference type="RefSeq" id="WP_179546579.1">
    <property type="nucleotide sequence ID" value="NZ_BSEW01000001.1"/>
</dbReference>
<feature type="region of interest" description="Disordered" evidence="1">
    <location>
        <begin position="81"/>
        <end position="130"/>
    </location>
</feature>
<evidence type="ECO:0000313" key="3">
    <source>
        <dbReference type="Proteomes" id="UP000549913"/>
    </source>
</evidence>
<gene>
    <name evidence="2" type="ORF">BJ984_000369</name>
</gene>
<feature type="compositionally biased region" description="Low complexity" evidence="1">
    <location>
        <begin position="99"/>
        <end position="130"/>
    </location>
</feature>
<accession>A0A852SKX9</accession>
<dbReference type="AlphaFoldDB" id="A0A852SKX9"/>
<protein>
    <submittedName>
        <fullName evidence="2">Uncharacterized protein</fullName>
    </submittedName>
</protein>
<sequence>MAKKTKTALKDLVKALEKHQEVLEDKKSGHGKRDRATAKVRTATIAYASAVYSRTGGTSPFLDLPDPGLDESTVASLKAEKEALVAKQSQKESSKHAAPEAAAPAADADASSDDSAGSSSSDAKSAPVSS</sequence>
<keyword evidence="3" id="KW-1185">Reference proteome</keyword>
<organism evidence="2 3">
    <name type="scientific">Herbiconiux flava</name>
    <dbReference type="NCBI Taxonomy" id="881268"/>
    <lineage>
        <taxon>Bacteria</taxon>
        <taxon>Bacillati</taxon>
        <taxon>Actinomycetota</taxon>
        <taxon>Actinomycetes</taxon>
        <taxon>Micrococcales</taxon>
        <taxon>Microbacteriaceae</taxon>
        <taxon>Herbiconiux</taxon>
    </lineage>
</organism>
<evidence type="ECO:0000313" key="2">
    <source>
        <dbReference type="EMBL" id="NYD69211.1"/>
    </source>
</evidence>
<proteinExistence type="predicted"/>
<comment type="caution">
    <text evidence="2">The sequence shown here is derived from an EMBL/GenBank/DDBJ whole genome shotgun (WGS) entry which is preliminary data.</text>
</comment>
<evidence type="ECO:0000256" key="1">
    <source>
        <dbReference type="SAM" id="MobiDB-lite"/>
    </source>
</evidence>
<dbReference type="Proteomes" id="UP000549913">
    <property type="component" value="Unassembled WGS sequence"/>
</dbReference>
<name>A0A852SKX9_9MICO</name>
<reference evidence="2 3" key="1">
    <citation type="submission" date="2020-07" db="EMBL/GenBank/DDBJ databases">
        <title>Sequencing the genomes of 1000 actinobacteria strains.</title>
        <authorList>
            <person name="Klenk H.-P."/>
        </authorList>
    </citation>
    <scope>NUCLEOTIDE SEQUENCE [LARGE SCALE GENOMIC DNA]</scope>
    <source>
        <strain evidence="2 3">DSM 26474</strain>
    </source>
</reference>
<dbReference type="EMBL" id="JACCBM010000001">
    <property type="protein sequence ID" value="NYD69211.1"/>
    <property type="molecule type" value="Genomic_DNA"/>
</dbReference>
<feature type="compositionally biased region" description="Basic and acidic residues" evidence="1">
    <location>
        <begin position="81"/>
        <end position="98"/>
    </location>
</feature>